<dbReference type="Proteomes" id="UP000798662">
    <property type="component" value="Chromosome 1"/>
</dbReference>
<protein>
    <submittedName>
        <fullName evidence="1">Uncharacterized protein</fullName>
    </submittedName>
</protein>
<comment type="caution">
    <text evidence="1">The sequence shown here is derived from an EMBL/GenBank/DDBJ whole genome shotgun (WGS) entry which is preliminary data.</text>
</comment>
<sequence length="258" mass="26676">MVLESTIVCVDNSEWMRNGDFPPSRLDAQQDAANLLATIKLQSNPENTVGVLTTAGASSRILITSTQDSGKILTCLRSVAPTGSADVVAAMQKAQLALKHRQNQAQRQRIVLFVGSPIAAEEAVLVSLGKKLKKNAVAVDVINFGESVENEAKLNAFISAVNVDENSHLLSVASGTAILADAIMPSPIDAEADMLVQALAASNEEAQQGEGGEEDMDEDLRRAIELSKEDYDGGGAGSDGAGGSGGAGDKPDGSSGNA</sequence>
<gene>
    <name evidence="1" type="ORF">I4F81_000176</name>
</gene>
<evidence type="ECO:0000313" key="1">
    <source>
        <dbReference type="EMBL" id="KAK1857559.1"/>
    </source>
</evidence>
<name>A0ACC3BID2_PYRYE</name>
<keyword evidence="2" id="KW-1185">Reference proteome</keyword>
<reference evidence="1" key="1">
    <citation type="submission" date="2019-11" db="EMBL/GenBank/DDBJ databases">
        <title>Nori genome reveals adaptations in red seaweeds to the harsh intertidal environment.</title>
        <authorList>
            <person name="Wang D."/>
            <person name="Mao Y."/>
        </authorList>
    </citation>
    <scope>NUCLEOTIDE SEQUENCE</scope>
    <source>
        <tissue evidence="1">Gametophyte</tissue>
    </source>
</reference>
<proteinExistence type="predicted"/>
<evidence type="ECO:0000313" key="2">
    <source>
        <dbReference type="Proteomes" id="UP000798662"/>
    </source>
</evidence>
<accession>A0ACC3BID2</accession>
<organism evidence="1 2">
    <name type="scientific">Pyropia yezoensis</name>
    <name type="common">Susabi-nori</name>
    <name type="synonym">Porphyra yezoensis</name>
    <dbReference type="NCBI Taxonomy" id="2788"/>
    <lineage>
        <taxon>Eukaryota</taxon>
        <taxon>Rhodophyta</taxon>
        <taxon>Bangiophyceae</taxon>
        <taxon>Bangiales</taxon>
        <taxon>Bangiaceae</taxon>
        <taxon>Pyropia</taxon>
    </lineage>
</organism>
<dbReference type="EMBL" id="CM020618">
    <property type="protein sequence ID" value="KAK1857559.1"/>
    <property type="molecule type" value="Genomic_DNA"/>
</dbReference>